<dbReference type="InterPro" id="IPR053575">
    <property type="entry name" value="Retron_Ec78_HNH_endo"/>
</dbReference>
<evidence type="ECO:0000313" key="1">
    <source>
        <dbReference type="EMBL" id="UPT91408.1"/>
    </source>
</evidence>
<dbReference type="RefSeq" id="WP_166097058.1">
    <property type="nucleotide sequence ID" value="NZ_CP096255.1"/>
</dbReference>
<dbReference type="Proteomes" id="UP000551709">
    <property type="component" value="Chromosome"/>
</dbReference>
<evidence type="ECO:0000313" key="2">
    <source>
        <dbReference type="Proteomes" id="UP000551709"/>
    </source>
</evidence>
<organism evidence="1 2">
    <name type="scientific">Bradyrhizobium barranii subsp. apii</name>
    <dbReference type="NCBI Taxonomy" id="2819348"/>
    <lineage>
        <taxon>Bacteria</taxon>
        <taxon>Pseudomonadati</taxon>
        <taxon>Pseudomonadota</taxon>
        <taxon>Alphaproteobacteria</taxon>
        <taxon>Hyphomicrobiales</taxon>
        <taxon>Nitrobacteraceae</taxon>
        <taxon>Bradyrhizobium</taxon>
        <taxon>Bradyrhizobium barranii</taxon>
    </lineage>
</organism>
<dbReference type="NCBIfam" id="TIGR02646">
    <property type="entry name" value="retron system putative HNH endonuclease"/>
    <property type="match status" value="1"/>
</dbReference>
<sequence>MRNLDRKATPTPACLDSYNHGANTWDDVTHDHKEQIRACLEQMQGRRCAYCEGGIDALGEHIEHFRRKSQFHTLTFEWSNLYWSCNEKDSCGHYKDHGAGKYDVTDLIDPCAENPDTFFRFRADGTITIRTGLTVQEQHRAAETLRVFGLNEKWGRLRNMRKGAVAGYIRDVEEAIKEGFGPEDLEEYFKEALTAVVAEPFPTVIRHVLTEGP</sequence>
<accession>A0A8T5V9V0</accession>
<dbReference type="InterPro" id="IPR013467">
    <property type="entry name" value="HNH78-like"/>
</dbReference>
<dbReference type="EMBL" id="CP096255">
    <property type="protein sequence ID" value="UPT91408.1"/>
    <property type="molecule type" value="Genomic_DNA"/>
</dbReference>
<dbReference type="Gene3D" id="1.10.30.50">
    <property type="match status" value="1"/>
</dbReference>
<gene>
    <name evidence="1" type="ORF">HAP41_0000022265</name>
</gene>
<proteinExistence type="predicted"/>
<protein>
    <submittedName>
        <fullName evidence="1">TIGR02646 family protein</fullName>
    </submittedName>
</protein>
<dbReference type="AlphaFoldDB" id="A0A8T5V9V0"/>
<dbReference type="NCBIfam" id="NF041761">
    <property type="entry name" value="PtuB"/>
    <property type="match status" value="1"/>
</dbReference>
<name>A0A8T5V9V0_9BRAD</name>
<reference evidence="1 2" key="1">
    <citation type="journal article" date="2017" name="Syst. Appl. Microbiol.">
        <title>Soybeans inoculated with root zone soils of Canadian native legumes harbour diverse and novel Bradyrhizobium spp. that possess agricultural potential.</title>
        <authorList>
            <person name="Bromfield E.S.P."/>
            <person name="Cloutier S."/>
            <person name="Tambong J.T."/>
            <person name="Tran Thi T.V."/>
        </authorList>
    </citation>
    <scope>NUCLEOTIDE SEQUENCE [LARGE SCALE GENOMIC DNA]</scope>
    <source>
        <strain evidence="1 2">1S5</strain>
    </source>
</reference>